<gene>
    <name evidence="2" type="primary">NSUN2</name>
    <name evidence="2" type="ORF">SPIL2461_LOCUS14872</name>
</gene>
<keyword evidence="1" id="KW-0472">Membrane</keyword>
<organism evidence="2 3">
    <name type="scientific">Symbiodinium pilosum</name>
    <name type="common">Dinoflagellate</name>
    <dbReference type="NCBI Taxonomy" id="2952"/>
    <lineage>
        <taxon>Eukaryota</taxon>
        <taxon>Sar</taxon>
        <taxon>Alveolata</taxon>
        <taxon>Dinophyceae</taxon>
        <taxon>Suessiales</taxon>
        <taxon>Symbiodiniaceae</taxon>
        <taxon>Symbiodinium</taxon>
    </lineage>
</organism>
<feature type="transmembrane region" description="Helical" evidence="1">
    <location>
        <begin position="123"/>
        <end position="142"/>
    </location>
</feature>
<evidence type="ECO:0000313" key="3">
    <source>
        <dbReference type="Proteomes" id="UP000649617"/>
    </source>
</evidence>
<evidence type="ECO:0000256" key="1">
    <source>
        <dbReference type="SAM" id="Phobius"/>
    </source>
</evidence>
<feature type="transmembrane region" description="Helical" evidence="1">
    <location>
        <begin position="97"/>
        <end position="116"/>
    </location>
</feature>
<comment type="caution">
    <text evidence="2">The sequence shown here is derived from an EMBL/GenBank/DDBJ whole genome shotgun (WGS) entry which is preliminary data.</text>
</comment>
<dbReference type="GO" id="GO:0005254">
    <property type="term" value="F:chloride channel activity"/>
    <property type="evidence" value="ECO:0007669"/>
    <property type="project" value="InterPro"/>
</dbReference>
<name>A0A812U5B5_SYMPI</name>
<feature type="transmembrane region" description="Helical" evidence="1">
    <location>
        <begin position="59"/>
        <end position="77"/>
    </location>
</feature>
<feature type="transmembrane region" description="Helical" evidence="1">
    <location>
        <begin position="180"/>
        <end position="197"/>
    </location>
</feature>
<dbReference type="EMBL" id="CAJNIZ010035180">
    <property type="protein sequence ID" value="CAE7557842.1"/>
    <property type="molecule type" value="Genomic_DNA"/>
</dbReference>
<evidence type="ECO:0000313" key="2">
    <source>
        <dbReference type="EMBL" id="CAE7557842.1"/>
    </source>
</evidence>
<accession>A0A812U5B5</accession>
<reference evidence="2" key="1">
    <citation type="submission" date="2021-02" db="EMBL/GenBank/DDBJ databases">
        <authorList>
            <person name="Dougan E. K."/>
            <person name="Rhodes N."/>
            <person name="Thang M."/>
            <person name="Chan C."/>
        </authorList>
    </citation>
    <scope>NUCLEOTIDE SEQUENCE</scope>
</reference>
<keyword evidence="1" id="KW-1133">Transmembrane helix</keyword>
<protein>
    <submittedName>
        <fullName evidence="2">NSUN2 protein</fullName>
    </submittedName>
</protein>
<keyword evidence="3" id="KW-1185">Reference proteome</keyword>
<sequence>MASGKGKSGPSRPHVAVPRAVLLTKEDLENFHHNVISREEVSNLRHETLPRLSRASARMLTWCTLLLLSTACIYAFRSSLLPDHFFKDSFAKDAMRYGSVGLLTWMALADTARTVWKKKSLWIMVYRFTGVVLAVSLMEFIFLSDPGSINPLAFAQLTSFLTVFVSLLLGFFLSTSIRRWVACVNGFLTLFDIIRALQMQLITLGIPRQNAVKALRFGLLSGWLSCRLLHVESRVGPEQHAARDAMWQEILTSKDLYLSLTEAEFQKLQDVQDPCPHLWLWIASFMGRLASDGEIPPMASPTYGRIVALANDAQNALKEIRICGEVQIPYLYTHTLAAIVHVNNILSAISMGLTLGSCLAALLTSVDSRLTLYGIDSRPSMSASATFQILLIQSLKCFCAPLLYQACLEIALTLCVPFGPNCDEAEIPGEQMVRHCAAECIACFELAASPPHWSAPAFKTGISHVPDIERTKAQVRQSG</sequence>
<keyword evidence="1" id="KW-0812">Transmembrane</keyword>
<feature type="transmembrane region" description="Helical" evidence="1">
    <location>
        <begin position="154"/>
        <end position="173"/>
    </location>
</feature>
<dbReference type="AlphaFoldDB" id="A0A812U5B5"/>
<dbReference type="Proteomes" id="UP000649617">
    <property type="component" value="Unassembled WGS sequence"/>
</dbReference>
<proteinExistence type="predicted"/>